<reference evidence="3 4" key="1">
    <citation type="journal article" date="2017" name="Genome Biol. Evol.">
        <title>Phytophthora megakarya and P. palmivora, closely related causal agents of cacao black pod rot, underwent increases in genome sizes and gene numbers by different mechanisms.</title>
        <authorList>
            <person name="Ali S.S."/>
            <person name="Shao J."/>
            <person name="Lary D.J."/>
            <person name="Kronmiller B."/>
            <person name="Shen D."/>
            <person name="Strem M.D."/>
            <person name="Amoako-Attah I."/>
            <person name="Akrofi A.Y."/>
            <person name="Begoude B.A."/>
            <person name="Ten Hoopen G.M."/>
            <person name="Coulibaly K."/>
            <person name="Kebe B.I."/>
            <person name="Melnick R.L."/>
            <person name="Guiltinan M.J."/>
            <person name="Tyler B.M."/>
            <person name="Meinhardt L.W."/>
            <person name="Bailey B.A."/>
        </authorList>
    </citation>
    <scope>NUCLEOTIDE SEQUENCE [LARGE SCALE GENOMIC DNA]</scope>
    <source>
        <strain evidence="4">sbr112.9</strain>
    </source>
</reference>
<feature type="region of interest" description="Disordered" evidence="2">
    <location>
        <begin position="180"/>
        <end position="205"/>
    </location>
</feature>
<sequence length="205" mass="23011">MSFLDGNDDVVTLEEALAFIDSLDMEDSPAPASSYDVNVNNSPAQDCPTARGIVSTIREKHKKRKRSNLSSSTRLHQRKKAEVLYLRRRAQELEANIEELTTKRGINSTTIVPSMTNDWIKIAQSNFQARLRSEETNRTLKSIMINQIQASDTLRDIIQKQASFQANGVASTVTSRGNELGNNYLLNPKSNLHTTDSTQKQQQQC</sequence>
<comment type="caution">
    <text evidence="3">The sequence shown here is derived from an EMBL/GenBank/DDBJ whole genome shotgun (WGS) entry which is preliminary data.</text>
</comment>
<dbReference type="AlphaFoldDB" id="A0A2P4XFD9"/>
<dbReference type="EMBL" id="NCKW01011146">
    <property type="protein sequence ID" value="POM64260.1"/>
    <property type="molecule type" value="Genomic_DNA"/>
</dbReference>
<evidence type="ECO:0008006" key="5">
    <source>
        <dbReference type="Google" id="ProtNLM"/>
    </source>
</evidence>
<evidence type="ECO:0000256" key="2">
    <source>
        <dbReference type="SAM" id="MobiDB-lite"/>
    </source>
</evidence>
<dbReference type="Proteomes" id="UP000237271">
    <property type="component" value="Unassembled WGS sequence"/>
</dbReference>
<protein>
    <recommendedName>
        <fullName evidence="5">BZIP domain-containing protein</fullName>
    </recommendedName>
</protein>
<dbReference type="OrthoDB" id="113575at2759"/>
<evidence type="ECO:0000313" key="3">
    <source>
        <dbReference type="EMBL" id="POM64260.1"/>
    </source>
</evidence>
<evidence type="ECO:0000313" key="4">
    <source>
        <dbReference type="Proteomes" id="UP000237271"/>
    </source>
</evidence>
<organism evidence="3 4">
    <name type="scientific">Phytophthora palmivora</name>
    <dbReference type="NCBI Taxonomy" id="4796"/>
    <lineage>
        <taxon>Eukaryota</taxon>
        <taxon>Sar</taxon>
        <taxon>Stramenopiles</taxon>
        <taxon>Oomycota</taxon>
        <taxon>Peronosporomycetes</taxon>
        <taxon>Peronosporales</taxon>
        <taxon>Peronosporaceae</taxon>
        <taxon>Phytophthora</taxon>
    </lineage>
</organism>
<keyword evidence="4" id="KW-1185">Reference proteome</keyword>
<proteinExistence type="predicted"/>
<gene>
    <name evidence="3" type="ORF">PHPALM_20234</name>
</gene>
<accession>A0A2P4XFD9</accession>
<feature type="coiled-coil region" evidence="1">
    <location>
        <begin position="76"/>
        <end position="103"/>
    </location>
</feature>
<keyword evidence="1" id="KW-0175">Coiled coil</keyword>
<name>A0A2P4XFD9_9STRA</name>
<evidence type="ECO:0000256" key="1">
    <source>
        <dbReference type="SAM" id="Coils"/>
    </source>
</evidence>